<gene>
    <name evidence="2" type="ORF">SDC9_149349</name>
</gene>
<accession>A0A645EKZ2</accession>
<name>A0A645EKZ2_9ZZZZ</name>
<dbReference type="AlphaFoldDB" id="A0A645EKZ2"/>
<evidence type="ECO:0000256" key="1">
    <source>
        <dbReference type="SAM" id="MobiDB-lite"/>
    </source>
</evidence>
<evidence type="ECO:0000313" key="2">
    <source>
        <dbReference type="EMBL" id="MPN02136.1"/>
    </source>
</evidence>
<reference evidence="2" key="1">
    <citation type="submission" date="2019-08" db="EMBL/GenBank/DDBJ databases">
        <authorList>
            <person name="Kucharzyk K."/>
            <person name="Murdoch R.W."/>
            <person name="Higgins S."/>
            <person name="Loffler F."/>
        </authorList>
    </citation>
    <scope>NUCLEOTIDE SEQUENCE</scope>
</reference>
<proteinExistence type="predicted"/>
<organism evidence="2">
    <name type="scientific">bioreactor metagenome</name>
    <dbReference type="NCBI Taxonomy" id="1076179"/>
    <lineage>
        <taxon>unclassified sequences</taxon>
        <taxon>metagenomes</taxon>
        <taxon>ecological metagenomes</taxon>
    </lineage>
</organism>
<protein>
    <submittedName>
        <fullName evidence="2">Uncharacterized protein</fullName>
    </submittedName>
</protein>
<feature type="compositionally biased region" description="Basic and acidic residues" evidence="1">
    <location>
        <begin position="70"/>
        <end position="91"/>
    </location>
</feature>
<sequence length="127" mass="14419">MTYHLITPAEKEAFRRERCVCSDGIKPLGEGITLKVFTEFTRDAKAVQEDEADEDQKNTQRVTHSRRVHPVKDILEAEEAQYSRKKSEQPQKQKSKAQNRSDDINQVPIPLLCFPVVLFVSSFAGGS</sequence>
<dbReference type="EMBL" id="VSSQ01048092">
    <property type="protein sequence ID" value="MPN02136.1"/>
    <property type="molecule type" value="Genomic_DNA"/>
</dbReference>
<feature type="region of interest" description="Disordered" evidence="1">
    <location>
        <begin position="46"/>
        <end position="102"/>
    </location>
</feature>
<comment type="caution">
    <text evidence="2">The sequence shown here is derived from an EMBL/GenBank/DDBJ whole genome shotgun (WGS) entry which is preliminary data.</text>
</comment>